<evidence type="ECO:0000313" key="1">
    <source>
        <dbReference type="EMBL" id="KAJ9090371.1"/>
    </source>
</evidence>
<name>A0ACC2UV33_9FUNG</name>
<accession>A0ACC2UV33</accession>
<gene>
    <name evidence="1" type="ORF">DSO57_1003107</name>
</gene>
<keyword evidence="2" id="KW-1185">Reference proteome</keyword>
<sequence>MYLESEVYGMQGWKRAVVVFFCVLGTEAQSKIPPRWVPQEGLRVACQETYVRREIRELSRKELREFHVALATVKRSGVLDNLCKMHLDYAEFTHATPYFLPWHRQFTHHFERQLRKVNPRVSLPYWNWSLDSQAPERSVVLSEDYFGSQGSKCLSDGPLTGWRCRFPEKHCLSRSYDGGETISAFYSPELLSHTLDGRKTYDEFRRAIEGPPHGNVHNNIGGDMSTMTSCNDPLFYLHHAFVDKLWLDWQSRESGREKEFGGKRADGSQASVEDEILPFGKQVKDALNANTSYCYSYSAGQLVPTRVPSPQRIERRNNIPLVSPGPLDREDMLRIRIPRPLSDEYIAMFGLNRTGIREQEKLDRDHVEALNLEGYISNFALGVNGMIKAASEVIMDGLGNILSGKVLKNLPGVLFG</sequence>
<comment type="caution">
    <text evidence="1">The sequence shown here is derived from an EMBL/GenBank/DDBJ whole genome shotgun (WGS) entry which is preliminary data.</text>
</comment>
<dbReference type="EMBL" id="QTSX02000007">
    <property type="protein sequence ID" value="KAJ9090371.1"/>
    <property type="molecule type" value="Genomic_DNA"/>
</dbReference>
<dbReference type="Proteomes" id="UP001165960">
    <property type="component" value="Unassembled WGS sequence"/>
</dbReference>
<evidence type="ECO:0000313" key="2">
    <source>
        <dbReference type="Proteomes" id="UP001165960"/>
    </source>
</evidence>
<organism evidence="1 2">
    <name type="scientific">Entomophthora muscae</name>
    <dbReference type="NCBI Taxonomy" id="34485"/>
    <lineage>
        <taxon>Eukaryota</taxon>
        <taxon>Fungi</taxon>
        <taxon>Fungi incertae sedis</taxon>
        <taxon>Zoopagomycota</taxon>
        <taxon>Entomophthoromycotina</taxon>
        <taxon>Entomophthoromycetes</taxon>
        <taxon>Entomophthorales</taxon>
        <taxon>Entomophthoraceae</taxon>
        <taxon>Entomophthora</taxon>
    </lineage>
</organism>
<reference evidence="1" key="1">
    <citation type="submission" date="2022-04" db="EMBL/GenBank/DDBJ databases">
        <title>Genome of the entomopathogenic fungus Entomophthora muscae.</title>
        <authorList>
            <person name="Elya C."/>
            <person name="Lovett B.R."/>
            <person name="Lee E."/>
            <person name="Macias A.M."/>
            <person name="Hajek A.E."/>
            <person name="De Bivort B.L."/>
            <person name="Kasson M.T."/>
            <person name="De Fine Licht H.H."/>
            <person name="Stajich J.E."/>
        </authorList>
    </citation>
    <scope>NUCLEOTIDE SEQUENCE</scope>
    <source>
        <strain evidence="1">Berkeley</strain>
    </source>
</reference>
<protein>
    <submittedName>
        <fullName evidence="1">Uncharacterized protein</fullName>
    </submittedName>
</protein>
<proteinExistence type="predicted"/>